<feature type="transmembrane region" description="Helical" evidence="1">
    <location>
        <begin position="47"/>
        <end position="66"/>
    </location>
</feature>
<keyword evidence="3" id="KW-1185">Reference proteome</keyword>
<keyword evidence="1" id="KW-0472">Membrane</keyword>
<name>A0A918CJ30_9ACTN</name>
<reference evidence="2" key="1">
    <citation type="journal article" date="2014" name="Int. J. Syst. Evol. Microbiol.">
        <title>Complete genome sequence of Corynebacterium casei LMG S-19264T (=DSM 44701T), isolated from a smear-ripened cheese.</title>
        <authorList>
            <consortium name="US DOE Joint Genome Institute (JGI-PGF)"/>
            <person name="Walter F."/>
            <person name="Albersmeier A."/>
            <person name="Kalinowski J."/>
            <person name="Ruckert C."/>
        </authorList>
    </citation>
    <scope>NUCLEOTIDE SEQUENCE</scope>
    <source>
        <strain evidence="2">JCM 4346</strain>
    </source>
</reference>
<dbReference type="Proteomes" id="UP000658320">
    <property type="component" value="Unassembled WGS sequence"/>
</dbReference>
<dbReference type="AlphaFoldDB" id="A0A918CJ30"/>
<proteinExistence type="predicted"/>
<evidence type="ECO:0000313" key="3">
    <source>
        <dbReference type="Proteomes" id="UP000658320"/>
    </source>
</evidence>
<keyword evidence="1" id="KW-0812">Transmembrane</keyword>
<comment type="caution">
    <text evidence="2">The sequence shown here is derived from an EMBL/GenBank/DDBJ whole genome shotgun (WGS) entry which is preliminary data.</text>
</comment>
<evidence type="ECO:0000313" key="2">
    <source>
        <dbReference type="EMBL" id="GGR27826.1"/>
    </source>
</evidence>
<organism evidence="2 3">
    <name type="scientific">Streptomyces aurantiogriseus</name>
    <dbReference type="NCBI Taxonomy" id="66870"/>
    <lineage>
        <taxon>Bacteria</taxon>
        <taxon>Bacillati</taxon>
        <taxon>Actinomycetota</taxon>
        <taxon>Actinomycetes</taxon>
        <taxon>Kitasatosporales</taxon>
        <taxon>Streptomycetaceae</taxon>
        <taxon>Streptomyces</taxon>
    </lineage>
</organism>
<feature type="transmembrane region" description="Helical" evidence="1">
    <location>
        <begin position="20"/>
        <end position="40"/>
    </location>
</feature>
<protein>
    <submittedName>
        <fullName evidence="2">Uncharacterized protein</fullName>
    </submittedName>
</protein>
<evidence type="ECO:0000256" key="1">
    <source>
        <dbReference type="SAM" id="Phobius"/>
    </source>
</evidence>
<keyword evidence="1" id="KW-1133">Transmembrane helix</keyword>
<sequence length="67" mass="6731">MSEPTSPTPPPPPERLSLRWALILLAAVVAGLLAGLLTYAQSGNWPGSLMAALGASGAALVGLPLLL</sequence>
<accession>A0A918CJ30</accession>
<dbReference type="EMBL" id="BMSX01000012">
    <property type="protein sequence ID" value="GGR27826.1"/>
    <property type="molecule type" value="Genomic_DNA"/>
</dbReference>
<gene>
    <name evidence="2" type="ORF">GCM10010251_49810</name>
</gene>
<reference evidence="2" key="2">
    <citation type="submission" date="2020-09" db="EMBL/GenBank/DDBJ databases">
        <authorList>
            <person name="Sun Q."/>
            <person name="Ohkuma M."/>
        </authorList>
    </citation>
    <scope>NUCLEOTIDE SEQUENCE</scope>
    <source>
        <strain evidence="2">JCM 4346</strain>
    </source>
</reference>